<proteinExistence type="predicted"/>
<gene>
    <name evidence="1" type="ORF">NP233_g11217</name>
</gene>
<name>A0AAD5YR63_9AGAR</name>
<dbReference type="InterPro" id="IPR015943">
    <property type="entry name" value="WD40/YVTN_repeat-like_dom_sf"/>
</dbReference>
<dbReference type="Gene3D" id="2.130.10.10">
    <property type="entry name" value="YVTN repeat-like/Quinoprotein amine dehydrogenase"/>
    <property type="match status" value="1"/>
</dbReference>
<evidence type="ECO:0000313" key="1">
    <source>
        <dbReference type="EMBL" id="KAJ3559635.1"/>
    </source>
</evidence>
<accession>A0AAD5YR63</accession>
<dbReference type="SUPFAM" id="SSF50969">
    <property type="entry name" value="YVTN repeat-like/Quinoprotein amine dehydrogenase"/>
    <property type="match status" value="1"/>
</dbReference>
<comment type="caution">
    <text evidence="1">The sequence shown here is derived from an EMBL/GenBank/DDBJ whole genome shotgun (WGS) entry which is preliminary data.</text>
</comment>
<sequence>MEGPVILASPPSTSQSNLDAILRPWLPEGWRLAKEINPEDREYPYRLRLYDTNGVQSAGTVSHNHLHSVHDRLVWSVLPHYVDMCTVLAGNSESSESNPASPASQNRVIISPSGRLRVLFDSYDSHSETESIRFLHDGIHDPPSTTTGIKLACPVLLVPSLPEESSTPWSISPDDRRFAYFSASDQAVRVHDTLTGDLVFGPWHVKNCRRIGFSEDGTKILTWSSSDFGHVWDISDRSSGSAAPIGDFGDDLPIREDGWVAKHDGDLLFWVPEQMREGLYRPRNLLVTNHRSAKKYDVWGTELDLEDFRHGKHWYECYDPQK</sequence>
<dbReference type="Proteomes" id="UP001213000">
    <property type="component" value="Unassembled WGS sequence"/>
</dbReference>
<reference evidence="1" key="1">
    <citation type="submission" date="2022-07" db="EMBL/GenBank/DDBJ databases">
        <title>Genome Sequence of Leucocoprinus birnbaumii.</title>
        <authorList>
            <person name="Buettner E."/>
        </authorList>
    </citation>
    <scope>NUCLEOTIDE SEQUENCE</scope>
    <source>
        <strain evidence="1">VT141</strain>
    </source>
</reference>
<protein>
    <submittedName>
        <fullName evidence="1">Uncharacterized protein</fullName>
    </submittedName>
</protein>
<organism evidence="1 2">
    <name type="scientific">Leucocoprinus birnbaumii</name>
    <dbReference type="NCBI Taxonomy" id="56174"/>
    <lineage>
        <taxon>Eukaryota</taxon>
        <taxon>Fungi</taxon>
        <taxon>Dikarya</taxon>
        <taxon>Basidiomycota</taxon>
        <taxon>Agaricomycotina</taxon>
        <taxon>Agaricomycetes</taxon>
        <taxon>Agaricomycetidae</taxon>
        <taxon>Agaricales</taxon>
        <taxon>Agaricineae</taxon>
        <taxon>Agaricaceae</taxon>
        <taxon>Leucocoprinus</taxon>
    </lineage>
</organism>
<dbReference type="EMBL" id="JANIEX010001289">
    <property type="protein sequence ID" value="KAJ3559635.1"/>
    <property type="molecule type" value="Genomic_DNA"/>
</dbReference>
<dbReference type="InterPro" id="IPR011044">
    <property type="entry name" value="Quino_amine_DH_bsu"/>
</dbReference>
<keyword evidence="2" id="KW-1185">Reference proteome</keyword>
<evidence type="ECO:0000313" key="2">
    <source>
        <dbReference type="Proteomes" id="UP001213000"/>
    </source>
</evidence>
<dbReference type="AlphaFoldDB" id="A0AAD5YR63"/>